<feature type="region of interest" description="Disordered" evidence="6">
    <location>
        <begin position="156"/>
        <end position="199"/>
    </location>
</feature>
<gene>
    <name evidence="7" type="ORF">GIB67_013610</name>
</gene>
<organism evidence="7 8">
    <name type="scientific">Kingdonia uniflora</name>
    <dbReference type="NCBI Taxonomy" id="39325"/>
    <lineage>
        <taxon>Eukaryota</taxon>
        <taxon>Viridiplantae</taxon>
        <taxon>Streptophyta</taxon>
        <taxon>Embryophyta</taxon>
        <taxon>Tracheophyta</taxon>
        <taxon>Spermatophyta</taxon>
        <taxon>Magnoliopsida</taxon>
        <taxon>Ranunculales</taxon>
        <taxon>Circaeasteraceae</taxon>
        <taxon>Kingdonia</taxon>
    </lineage>
</organism>
<dbReference type="Pfam" id="PF00262">
    <property type="entry name" value="Calreticulin"/>
    <property type="match status" value="2"/>
</dbReference>
<evidence type="ECO:0000256" key="4">
    <source>
        <dbReference type="ARBA" id="ARBA00023136"/>
    </source>
</evidence>
<accession>A0A7J7NQ58</accession>
<keyword evidence="3" id="KW-1133">Transmembrane helix</keyword>
<dbReference type="OrthoDB" id="1938156at2759"/>
<dbReference type="InterPro" id="IPR009033">
    <property type="entry name" value="Calreticulin/calnexin_P_dom_sf"/>
</dbReference>
<evidence type="ECO:0000313" key="8">
    <source>
        <dbReference type="Proteomes" id="UP000541444"/>
    </source>
</evidence>
<dbReference type="AlphaFoldDB" id="A0A7J7NQ58"/>
<comment type="subcellular location">
    <subcellularLocation>
        <location evidence="1">Endoplasmic reticulum membrane</location>
        <topology evidence="1">Single-pass membrane protein</topology>
    </subcellularLocation>
</comment>
<keyword evidence="8" id="KW-1185">Reference proteome</keyword>
<feature type="compositionally biased region" description="Basic and acidic residues" evidence="6">
    <location>
        <begin position="256"/>
        <end position="268"/>
    </location>
</feature>
<keyword evidence="5" id="KW-0143">Chaperone</keyword>
<reference evidence="7 8" key="1">
    <citation type="journal article" date="2020" name="IScience">
        <title>Genome Sequencing of the Endangered Kingdonia uniflora (Circaeasteraceae, Ranunculales) Reveals Potential Mechanisms of Evolutionary Specialization.</title>
        <authorList>
            <person name="Sun Y."/>
            <person name="Deng T."/>
            <person name="Zhang A."/>
            <person name="Moore M.J."/>
            <person name="Landis J.B."/>
            <person name="Lin N."/>
            <person name="Zhang H."/>
            <person name="Zhang X."/>
            <person name="Huang J."/>
            <person name="Zhang X."/>
            <person name="Sun H."/>
            <person name="Wang H."/>
        </authorList>
    </citation>
    <scope>NUCLEOTIDE SEQUENCE [LARGE SCALE GENOMIC DNA]</scope>
    <source>
        <strain evidence="7">TB1705</strain>
        <tissue evidence="7">Leaf</tissue>
    </source>
</reference>
<dbReference type="PRINTS" id="PR00626">
    <property type="entry name" value="CALRETICULIN"/>
</dbReference>
<dbReference type="EMBL" id="JACGCM010000669">
    <property type="protein sequence ID" value="KAF6169180.1"/>
    <property type="molecule type" value="Genomic_DNA"/>
</dbReference>
<name>A0A7J7NQ58_9MAGN</name>
<evidence type="ECO:0000256" key="3">
    <source>
        <dbReference type="ARBA" id="ARBA00022989"/>
    </source>
</evidence>
<keyword evidence="5" id="KW-0256">Endoplasmic reticulum</keyword>
<dbReference type="GO" id="GO:0051082">
    <property type="term" value="F:unfolded protein binding"/>
    <property type="evidence" value="ECO:0007669"/>
    <property type="project" value="InterPro"/>
</dbReference>
<evidence type="ECO:0000256" key="5">
    <source>
        <dbReference type="RuleBase" id="RU362126"/>
    </source>
</evidence>
<keyword evidence="4" id="KW-0472">Membrane</keyword>
<dbReference type="Gene3D" id="2.10.250.10">
    <property type="entry name" value="Calreticulin/calnexin, P domain"/>
    <property type="match status" value="1"/>
</dbReference>
<dbReference type="SUPFAM" id="SSF63887">
    <property type="entry name" value="P-domain of calnexin/calreticulin"/>
    <property type="match status" value="1"/>
</dbReference>
<dbReference type="GO" id="GO:0036503">
    <property type="term" value="P:ERAD pathway"/>
    <property type="evidence" value="ECO:0007669"/>
    <property type="project" value="TreeGrafter"/>
</dbReference>
<evidence type="ECO:0000256" key="2">
    <source>
        <dbReference type="ARBA" id="ARBA00022692"/>
    </source>
</evidence>
<keyword evidence="2" id="KW-0812">Transmembrane</keyword>
<dbReference type="GO" id="GO:0005789">
    <property type="term" value="C:endoplasmic reticulum membrane"/>
    <property type="evidence" value="ECO:0007669"/>
    <property type="project" value="UniProtKB-SubCell"/>
</dbReference>
<dbReference type="InterPro" id="IPR018124">
    <property type="entry name" value="Calret/calnex_CS"/>
</dbReference>
<dbReference type="PANTHER" id="PTHR11073">
    <property type="entry name" value="CALRETICULIN AND CALNEXIN"/>
    <property type="match status" value="1"/>
</dbReference>
<feature type="region of interest" description="Disordered" evidence="6">
    <location>
        <begin position="256"/>
        <end position="296"/>
    </location>
</feature>
<comment type="similarity">
    <text evidence="5">Belongs to the calreticulin family.</text>
</comment>
<comment type="caution">
    <text evidence="7">The sequence shown here is derived from an EMBL/GenBank/DDBJ whole genome shotgun (WGS) entry which is preliminary data.</text>
</comment>
<dbReference type="InterPro" id="IPR001580">
    <property type="entry name" value="Calret/calnex"/>
</dbReference>
<dbReference type="PROSITE" id="PS00805">
    <property type="entry name" value="CALRETICULIN_REPEAT"/>
    <property type="match status" value="1"/>
</dbReference>
<feature type="compositionally biased region" description="Acidic residues" evidence="6">
    <location>
        <begin position="163"/>
        <end position="174"/>
    </location>
</feature>
<dbReference type="GO" id="GO:0006457">
    <property type="term" value="P:protein folding"/>
    <property type="evidence" value="ECO:0007669"/>
    <property type="project" value="InterPro"/>
</dbReference>
<proteinExistence type="inferred from homology"/>
<evidence type="ECO:0000256" key="1">
    <source>
        <dbReference type="ARBA" id="ARBA00004389"/>
    </source>
</evidence>
<sequence length="313" mass="36114">MKRSTTSDEDILREFIFLMNNRRFEYYGFYRIVKVVVSVTVAARTNNATVLSKVVFEASSSDNLWETCLLDRLRDIRVGSEVAFEYLTGVEGSWFWRKDFVSSEDFEPALIPEKTIPDPDDKRLENWDERAKIPNPEASMPDDWDEDAPIEIEDAEAEKPEGWLDDEPEEIDDPEASKPEDWDDEEDGAWESPTEQIDNPDYFELEEPDFEPVAAIGIEILTIQNGILFDNILIVADEKVAESYRETTWKPKFEVEKEKQKSEDEATRVSDGPAGFQDVIEKGDKQPNVTIGKGGHRGVKEHFKAFRYNRLRN</sequence>
<dbReference type="PANTHER" id="PTHR11073:SF1">
    <property type="entry name" value="CALNEXIN 14D-RELATED"/>
    <property type="match status" value="1"/>
</dbReference>
<dbReference type="GO" id="GO:0005509">
    <property type="term" value="F:calcium ion binding"/>
    <property type="evidence" value="ECO:0007669"/>
    <property type="project" value="InterPro"/>
</dbReference>
<protein>
    <submittedName>
        <fullName evidence="7">Uncharacterized protein</fullName>
    </submittedName>
</protein>
<evidence type="ECO:0000313" key="7">
    <source>
        <dbReference type="EMBL" id="KAF6169180.1"/>
    </source>
</evidence>
<dbReference type="Proteomes" id="UP000541444">
    <property type="component" value="Unassembled WGS sequence"/>
</dbReference>
<evidence type="ECO:0000256" key="6">
    <source>
        <dbReference type="SAM" id="MobiDB-lite"/>
    </source>
</evidence>